<dbReference type="SUPFAM" id="SSF55718">
    <property type="entry name" value="SCP-like"/>
    <property type="match status" value="1"/>
</dbReference>
<dbReference type="NCBIfam" id="NF002367">
    <property type="entry name" value="PRK01346.1-4"/>
    <property type="match status" value="1"/>
</dbReference>
<name>A0A1H9ECI3_9ACTN</name>
<dbReference type="PROSITE" id="PS51186">
    <property type="entry name" value="GNAT"/>
    <property type="match status" value="1"/>
</dbReference>
<dbReference type="GO" id="GO:0034069">
    <property type="term" value="F:aminoglycoside N-acetyltransferase activity"/>
    <property type="evidence" value="ECO:0007669"/>
    <property type="project" value="TreeGrafter"/>
</dbReference>
<dbReference type="InterPro" id="IPR041380">
    <property type="entry name" value="Acetyltransf_17"/>
</dbReference>
<accession>A0A1H9ECI3</accession>
<evidence type="ECO:0000256" key="3">
    <source>
        <dbReference type="ARBA" id="ARBA00023315"/>
    </source>
</evidence>
<dbReference type="EMBL" id="FOET01000005">
    <property type="protein sequence ID" value="SEQ23349.1"/>
    <property type="molecule type" value="Genomic_DNA"/>
</dbReference>
<feature type="active site" description="Proton donor" evidence="4">
    <location>
        <position position="127"/>
    </location>
</feature>
<dbReference type="CDD" id="cd04301">
    <property type="entry name" value="NAT_SF"/>
    <property type="match status" value="1"/>
</dbReference>
<protein>
    <submittedName>
        <fullName evidence="6">Predicted acetyltransferase</fullName>
    </submittedName>
</protein>
<feature type="domain" description="N-acetyltransferase" evidence="5">
    <location>
        <begin position="6"/>
        <end position="153"/>
    </location>
</feature>
<dbReference type="HAMAP" id="MF_01812">
    <property type="entry name" value="Eis"/>
    <property type="match status" value="1"/>
</dbReference>
<dbReference type="InterPro" id="IPR025559">
    <property type="entry name" value="Eis_dom"/>
</dbReference>
<organism evidence="6 7">
    <name type="scientific">Streptomyces radiopugnans</name>
    <dbReference type="NCBI Taxonomy" id="403935"/>
    <lineage>
        <taxon>Bacteria</taxon>
        <taxon>Bacillati</taxon>
        <taxon>Actinomycetota</taxon>
        <taxon>Actinomycetes</taxon>
        <taxon>Kitasatosporales</taxon>
        <taxon>Streptomycetaceae</taxon>
        <taxon>Streptomyces</taxon>
    </lineage>
</organism>
<dbReference type="Pfam" id="PF13530">
    <property type="entry name" value="SCP2_2"/>
    <property type="match status" value="1"/>
</dbReference>
<evidence type="ECO:0000259" key="5">
    <source>
        <dbReference type="PROSITE" id="PS51186"/>
    </source>
</evidence>
<dbReference type="Gene3D" id="3.30.1050.10">
    <property type="entry name" value="SCP2 sterol-binding domain"/>
    <property type="match status" value="1"/>
</dbReference>
<gene>
    <name evidence="6" type="ORF">SAMN05216481_10547</name>
</gene>
<evidence type="ECO:0000313" key="6">
    <source>
        <dbReference type="EMBL" id="SEQ23349.1"/>
    </source>
</evidence>
<evidence type="ECO:0000313" key="7">
    <source>
        <dbReference type="Proteomes" id="UP000199055"/>
    </source>
</evidence>
<dbReference type="SUPFAM" id="SSF55729">
    <property type="entry name" value="Acyl-CoA N-acyltransferases (Nat)"/>
    <property type="match status" value="1"/>
</dbReference>
<sequence>MDSNAPDIRTIAEDEYPGWVRALRAGFLNSSELTAEELAARRGGIELDRTQGAFEDGRCVATFRTLPQRLTVPGGAAVDSLAVTNVSALPTHRRRGLLTRMMRNALADGRERGDVCSTLDSAEYPIYGRYGYGPATWSTDWTVDAARAGLDPRWSRPEEEGARIDLVEPAQARVLGAELHERVRALPDRQGMTDRTERWWKLSTGAIDWPGSGFPPSFTAVYRDAAGRVQGLLTYTADDNWENEAPRLNARVRDLIAADAAAERALWHFLLSMDWVATVHCRRRAPDSLLPRLLPNPRAARITSHADFLWLRPLDVPALLRTRTYPVSGTLVLELEDPMGIAGGRFLLDASPEGATCAPTTRSADLSMGVGALSSMYLGDESASRLRELGQLTEERPGAAALADALLRTGRRPWSPDVF</sequence>
<keyword evidence="7" id="KW-1185">Reference proteome</keyword>
<dbReference type="AlphaFoldDB" id="A0A1H9ECI3"/>
<evidence type="ECO:0000256" key="2">
    <source>
        <dbReference type="ARBA" id="ARBA00022679"/>
    </source>
</evidence>
<dbReference type="InterPro" id="IPR016181">
    <property type="entry name" value="Acyl_CoA_acyltransferase"/>
</dbReference>
<comment type="similarity">
    <text evidence="1 4">Belongs to the acetyltransferase Eis family.</text>
</comment>
<dbReference type="InterPro" id="IPR000182">
    <property type="entry name" value="GNAT_dom"/>
</dbReference>
<dbReference type="Gene3D" id="3.40.630.30">
    <property type="match status" value="2"/>
</dbReference>
<comment type="caution">
    <text evidence="4">Lacks conserved residue(s) required for the propagation of feature annotation.</text>
</comment>
<evidence type="ECO:0000256" key="1">
    <source>
        <dbReference type="ARBA" id="ARBA00009213"/>
    </source>
</evidence>
<dbReference type="Pfam" id="PF13527">
    <property type="entry name" value="Acetyltransf_9"/>
    <property type="match status" value="1"/>
</dbReference>
<keyword evidence="3 4" id="KW-0012">Acyltransferase</keyword>
<dbReference type="InterPro" id="IPR051554">
    <property type="entry name" value="Acetyltransferase_Eis"/>
</dbReference>
<dbReference type="PANTHER" id="PTHR37817">
    <property type="entry name" value="N-ACETYLTRANSFERASE EIS"/>
    <property type="match status" value="1"/>
</dbReference>
<dbReference type="PANTHER" id="PTHR37817:SF1">
    <property type="entry name" value="N-ACETYLTRANSFERASE EIS"/>
    <property type="match status" value="1"/>
</dbReference>
<dbReference type="InterPro" id="IPR036527">
    <property type="entry name" value="SCP2_sterol-bd_dom_sf"/>
</dbReference>
<dbReference type="RefSeq" id="WP_093659151.1">
    <property type="nucleotide sequence ID" value="NZ_FOET01000005.1"/>
</dbReference>
<dbReference type="InterPro" id="IPR022902">
    <property type="entry name" value="NAcTrfase_Eis"/>
</dbReference>
<comment type="subunit">
    <text evidence="4">Homohexamer; trimer of dimers.</text>
</comment>
<reference evidence="7" key="1">
    <citation type="submission" date="2016-10" db="EMBL/GenBank/DDBJ databases">
        <authorList>
            <person name="Varghese N."/>
            <person name="Submissions S."/>
        </authorList>
    </citation>
    <scope>NUCLEOTIDE SEQUENCE [LARGE SCALE GENOMIC DNA]</scope>
    <source>
        <strain evidence="7">CGMCC 4.3519</strain>
    </source>
</reference>
<dbReference type="STRING" id="403935.SAMN05216481_10547"/>
<dbReference type="Proteomes" id="UP000199055">
    <property type="component" value="Unassembled WGS sequence"/>
</dbReference>
<proteinExistence type="inferred from homology"/>
<feature type="active site" description="Proton acceptor; via carboxylate" evidence="4">
    <location>
        <position position="419"/>
    </location>
</feature>
<evidence type="ECO:0000256" key="4">
    <source>
        <dbReference type="HAMAP-Rule" id="MF_01812"/>
    </source>
</evidence>
<feature type="binding site" evidence="4">
    <location>
        <begin position="94"/>
        <end position="99"/>
    </location>
    <ligand>
        <name>acetyl-CoA</name>
        <dbReference type="ChEBI" id="CHEBI:57288"/>
    </ligand>
</feature>
<keyword evidence="2 4" id="KW-0808">Transferase</keyword>
<dbReference type="Pfam" id="PF17668">
    <property type="entry name" value="Acetyltransf_17"/>
    <property type="match status" value="1"/>
</dbReference>
<dbReference type="GO" id="GO:0030649">
    <property type="term" value="P:aminoglycoside antibiotic catabolic process"/>
    <property type="evidence" value="ECO:0007669"/>
    <property type="project" value="TreeGrafter"/>
</dbReference>